<sequence length="176" mass="20647">MQKKQKYPPNLQNQIKYYDKRVLNKIGKKELYLYLADSVFDYPDEFLSFIKWYVVMYPNNSLDVKQFIEDLSNEIAKIKERKIYSIQELEKHSNPESDASPSRDLRTYSNSESRFEGSNPNLETNPTPTSEENPTPKFETDSGTDSILDFDEFSNPESYAFLLIDQSTDSYPESRF</sequence>
<comment type="caution">
    <text evidence="2">The sequence shown here is derived from an EMBL/GenBank/DDBJ whole genome shotgun (WGS) entry which is preliminary data.</text>
</comment>
<accession>A0ABR2JEP0</accession>
<reference evidence="2 3" key="1">
    <citation type="submission" date="2024-04" db="EMBL/GenBank/DDBJ databases">
        <title>Tritrichomonas musculus Genome.</title>
        <authorList>
            <person name="Alves-Ferreira E."/>
            <person name="Grigg M."/>
            <person name="Lorenzi H."/>
            <person name="Galac M."/>
        </authorList>
    </citation>
    <scope>NUCLEOTIDE SEQUENCE [LARGE SCALE GENOMIC DNA]</scope>
    <source>
        <strain evidence="2 3">EAF2021</strain>
    </source>
</reference>
<organism evidence="2 3">
    <name type="scientific">Tritrichomonas musculus</name>
    <dbReference type="NCBI Taxonomy" id="1915356"/>
    <lineage>
        <taxon>Eukaryota</taxon>
        <taxon>Metamonada</taxon>
        <taxon>Parabasalia</taxon>
        <taxon>Tritrichomonadida</taxon>
        <taxon>Tritrichomonadidae</taxon>
        <taxon>Tritrichomonas</taxon>
    </lineage>
</organism>
<protein>
    <submittedName>
        <fullName evidence="2">Uncharacterized protein</fullName>
    </submittedName>
</protein>
<keyword evidence="3" id="KW-1185">Reference proteome</keyword>
<evidence type="ECO:0000313" key="3">
    <source>
        <dbReference type="Proteomes" id="UP001470230"/>
    </source>
</evidence>
<dbReference type="EMBL" id="JAPFFF010000012">
    <property type="protein sequence ID" value="KAK8876209.1"/>
    <property type="molecule type" value="Genomic_DNA"/>
</dbReference>
<name>A0ABR2JEP0_9EUKA</name>
<gene>
    <name evidence="2" type="ORF">M9Y10_006399</name>
</gene>
<feature type="compositionally biased region" description="Low complexity" evidence="1">
    <location>
        <begin position="118"/>
        <end position="136"/>
    </location>
</feature>
<feature type="region of interest" description="Disordered" evidence="1">
    <location>
        <begin position="89"/>
        <end position="151"/>
    </location>
</feature>
<proteinExistence type="predicted"/>
<evidence type="ECO:0000256" key="1">
    <source>
        <dbReference type="SAM" id="MobiDB-lite"/>
    </source>
</evidence>
<dbReference type="Proteomes" id="UP001470230">
    <property type="component" value="Unassembled WGS sequence"/>
</dbReference>
<feature type="compositionally biased region" description="Basic and acidic residues" evidence="1">
    <location>
        <begin position="89"/>
        <end position="106"/>
    </location>
</feature>
<evidence type="ECO:0000313" key="2">
    <source>
        <dbReference type="EMBL" id="KAK8876209.1"/>
    </source>
</evidence>